<reference evidence="2 3" key="1">
    <citation type="submission" date="2017-06" db="EMBL/GenBank/DDBJ databases">
        <title>Genome sequencing of cyanobaciteial culture collection at National Institute for Environmental Studies (NIES).</title>
        <authorList>
            <person name="Hirose Y."/>
            <person name="Shimura Y."/>
            <person name="Fujisawa T."/>
            <person name="Nakamura Y."/>
            <person name="Kawachi M."/>
        </authorList>
    </citation>
    <scope>NUCLEOTIDE SEQUENCE [LARGE SCALE GENOMIC DNA]</scope>
    <source>
        <strain evidence="2 3">NIES-2135</strain>
    </source>
</reference>
<feature type="transmembrane region" description="Helical" evidence="1">
    <location>
        <begin position="64"/>
        <end position="88"/>
    </location>
</feature>
<feature type="transmembrane region" description="Helical" evidence="1">
    <location>
        <begin position="6"/>
        <end position="29"/>
    </location>
</feature>
<dbReference type="EMBL" id="AP018203">
    <property type="protein sequence ID" value="BAY57081.1"/>
    <property type="molecule type" value="Genomic_DNA"/>
</dbReference>
<keyword evidence="1" id="KW-1133">Transmembrane helix</keyword>
<evidence type="ECO:0000256" key="1">
    <source>
        <dbReference type="SAM" id="Phobius"/>
    </source>
</evidence>
<accession>A0A1Z4JK45</accession>
<organism evidence="2 3">
    <name type="scientific">Leptolyngbya boryana NIES-2135</name>
    <dbReference type="NCBI Taxonomy" id="1973484"/>
    <lineage>
        <taxon>Bacteria</taxon>
        <taxon>Bacillati</taxon>
        <taxon>Cyanobacteriota</taxon>
        <taxon>Cyanophyceae</taxon>
        <taxon>Leptolyngbyales</taxon>
        <taxon>Leptolyngbyaceae</taxon>
        <taxon>Leptolyngbya group</taxon>
        <taxon>Leptolyngbya</taxon>
    </lineage>
</organism>
<feature type="transmembrane region" description="Helical" evidence="1">
    <location>
        <begin position="145"/>
        <end position="166"/>
    </location>
</feature>
<gene>
    <name evidence="2" type="ORF">NIES2135_39450</name>
</gene>
<keyword evidence="3" id="KW-1185">Reference proteome</keyword>
<evidence type="ECO:0000313" key="3">
    <source>
        <dbReference type="Proteomes" id="UP000217895"/>
    </source>
</evidence>
<keyword evidence="1" id="KW-0812">Transmembrane</keyword>
<feature type="transmembrane region" description="Helical" evidence="1">
    <location>
        <begin position="34"/>
        <end position="58"/>
    </location>
</feature>
<name>A0A1Z4JK45_LEPBY</name>
<dbReference type="AlphaFoldDB" id="A0A1Z4JK45"/>
<sequence length="171" mass="18698">MHRLQKITATILCTYVSLVVLTIVVMLLFQQAGLFFLSSFLLGITLPGAVLLLLLQWFPGLNSLGGTIALLSIGALINLSIIFLLIRLRIREGQLIPLRKRVSIITTQLFSPIVGWVLALVIAIPISAYIDRDWDGLIFSPGMNALFYGGALGACIGLWFGILMSIQVMRG</sequence>
<feature type="transmembrane region" description="Helical" evidence="1">
    <location>
        <begin position="109"/>
        <end position="130"/>
    </location>
</feature>
<evidence type="ECO:0000313" key="2">
    <source>
        <dbReference type="EMBL" id="BAY57081.1"/>
    </source>
</evidence>
<dbReference type="Proteomes" id="UP000217895">
    <property type="component" value="Chromosome"/>
</dbReference>
<proteinExistence type="predicted"/>
<protein>
    <submittedName>
        <fullName evidence="2">Uncharacterized protein</fullName>
    </submittedName>
</protein>
<keyword evidence="1" id="KW-0472">Membrane</keyword>